<feature type="transmembrane region" description="Helical" evidence="1">
    <location>
        <begin position="205"/>
        <end position="230"/>
    </location>
</feature>
<comment type="caution">
    <text evidence="2">The sequence shown here is derived from an EMBL/GenBank/DDBJ whole genome shotgun (WGS) entry which is preliminary data.</text>
</comment>
<accession>A0A4Y2HTC7</accession>
<feature type="transmembrane region" description="Helical" evidence="1">
    <location>
        <begin position="287"/>
        <end position="304"/>
    </location>
</feature>
<evidence type="ECO:0000256" key="1">
    <source>
        <dbReference type="SAM" id="Phobius"/>
    </source>
</evidence>
<evidence type="ECO:0000313" key="3">
    <source>
        <dbReference type="Proteomes" id="UP000499080"/>
    </source>
</evidence>
<dbReference type="OrthoDB" id="6450635at2759"/>
<keyword evidence="1" id="KW-0472">Membrane</keyword>
<feature type="transmembrane region" description="Helical" evidence="1">
    <location>
        <begin position="12"/>
        <end position="30"/>
    </location>
</feature>
<keyword evidence="3" id="KW-1185">Reference proteome</keyword>
<name>A0A4Y2HTC7_ARAVE</name>
<feature type="transmembrane region" description="Helical" evidence="1">
    <location>
        <begin position="105"/>
        <end position="125"/>
    </location>
</feature>
<organism evidence="2 3">
    <name type="scientific">Araneus ventricosus</name>
    <name type="common">Orbweaver spider</name>
    <name type="synonym">Epeira ventricosa</name>
    <dbReference type="NCBI Taxonomy" id="182803"/>
    <lineage>
        <taxon>Eukaryota</taxon>
        <taxon>Metazoa</taxon>
        <taxon>Ecdysozoa</taxon>
        <taxon>Arthropoda</taxon>
        <taxon>Chelicerata</taxon>
        <taxon>Arachnida</taxon>
        <taxon>Araneae</taxon>
        <taxon>Araneomorphae</taxon>
        <taxon>Entelegynae</taxon>
        <taxon>Araneoidea</taxon>
        <taxon>Araneidae</taxon>
        <taxon>Araneus</taxon>
    </lineage>
</organism>
<reference evidence="2 3" key="1">
    <citation type="journal article" date="2019" name="Sci. Rep.">
        <title>Orb-weaving spider Araneus ventricosus genome elucidates the spidroin gene catalogue.</title>
        <authorList>
            <person name="Kono N."/>
            <person name="Nakamura H."/>
            <person name="Ohtoshi R."/>
            <person name="Moran D.A.P."/>
            <person name="Shinohara A."/>
            <person name="Yoshida Y."/>
            <person name="Fujiwara M."/>
            <person name="Mori M."/>
            <person name="Tomita M."/>
            <person name="Arakawa K."/>
        </authorList>
    </citation>
    <scope>NUCLEOTIDE SEQUENCE [LARGE SCALE GENOMIC DNA]</scope>
</reference>
<dbReference type="Proteomes" id="UP000499080">
    <property type="component" value="Unassembled WGS sequence"/>
</dbReference>
<keyword evidence="1" id="KW-1133">Transmembrane helix</keyword>
<proteinExistence type="predicted"/>
<evidence type="ECO:0008006" key="4">
    <source>
        <dbReference type="Google" id="ProtNLM"/>
    </source>
</evidence>
<evidence type="ECO:0000313" key="2">
    <source>
        <dbReference type="EMBL" id="GBM68498.1"/>
    </source>
</evidence>
<protein>
    <recommendedName>
        <fullName evidence="4">Gustatory receptor</fullName>
    </recommendedName>
</protein>
<gene>
    <name evidence="2" type="ORF">AVEN_144206_1</name>
</gene>
<dbReference type="AlphaFoldDB" id="A0A4Y2HTC7"/>
<keyword evidence="1" id="KW-0812">Transmembrane</keyword>
<dbReference type="EMBL" id="BGPR01002145">
    <property type="protein sequence ID" value="GBM68498.1"/>
    <property type="molecule type" value="Genomic_DNA"/>
</dbReference>
<feature type="transmembrane region" description="Helical" evidence="1">
    <location>
        <begin position="51"/>
        <end position="74"/>
    </location>
</feature>
<feature type="transmembrane region" description="Helical" evidence="1">
    <location>
        <begin position="179"/>
        <end position="199"/>
    </location>
</feature>
<sequence>MNLKGEAYPFTMVFLHLNSYVISSFIWLSMQRKRKLLSPLIYAMKGPFIRTKLHASLLLLICGMPIFFTTIGIIKRLLPNPHPHLLYGAKASLETELIILSTKCFLKTCIYPTLTNLVVLLYCLICQKICRSINILTVKIEVCSPKTFTSARQEEILRCESKIIDLIQVMHKVFSIPSFLIFIAHFCTCITVVGIMVKQDSSESYIVLCEFVLYISNSFGGLLACLWMAGGLPTEAGRFKEAFRRKMKQRLLCIRKKDEICFQEETANISDFVLSGCDIIFFRRSSILALAGTILTYAILLMTLNS</sequence>